<dbReference type="PANTHER" id="PTHR33938:SF15">
    <property type="entry name" value="FERULOYL ESTERASE B-RELATED"/>
    <property type="match status" value="1"/>
</dbReference>
<reference evidence="5 6" key="1">
    <citation type="submission" date="2016-09" db="EMBL/GenBank/DDBJ databases">
        <title>Metabolic pathway, cell adaptation mechanisms and a novel monoxygenase revealed through proteogenomic-transcription analysis of a Sphingomonas haloaromaticamans strain degrading the fungicide ortho-phenylphenol.</title>
        <authorList>
            <person name="Perruchon C."/>
            <person name="Papadopoulou E.S."/>
            <person name="Rousidou C."/>
            <person name="Vasileiadis S."/>
            <person name="Tanou G."/>
            <person name="Amoutzias G."/>
            <person name="Molassiotis A."/>
            <person name="Karpouzas D.G."/>
        </authorList>
    </citation>
    <scope>NUCLEOTIDE SEQUENCE [LARGE SCALE GENOMIC DNA]</scope>
    <source>
        <strain evidence="5 6">P3</strain>
    </source>
</reference>
<comment type="caution">
    <text evidence="5">The sequence shown here is derived from an EMBL/GenBank/DDBJ whole genome shotgun (WGS) entry which is preliminary data.</text>
</comment>
<sequence>MNLCPNNVQRPGSEQLPAFDVALGGASLPTVFSVPPMKVGVSPDDILATQLRYRFPGSEAAIYSRAGPFQTSAWQDIAMHSANLDGFFAHGGKLMVPHGVSDPVFSVMDTLAWRDRVVQRYGARTDDGLRVFPVAGMAHCMGGPATSHYDALGALVAWVEQHKAPDSLLATADAHTPWPGRTRPVCAWPRIARYRGGDPERADSFACE</sequence>
<keyword evidence="1" id="KW-0719">Serine esterase</keyword>
<dbReference type="PANTHER" id="PTHR33938">
    <property type="entry name" value="FERULOYL ESTERASE B-RELATED"/>
    <property type="match status" value="1"/>
</dbReference>
<evidence type="ECO:0000313" key="6">
    <source>
        <dbReference type="Proteomes" id="UP000179467"/>
    </source>
</evidence>
<keyword evidence="6" id="KW-1185">Reference proteome</keyword>
<protein>
    <submittedName>
        <fullName evidence="5">Tannase and feruloyl esterase</fullName>
    </submittedName>
</protein>
<evidence type="ECO:0000256" key="4">
    <source>
        <dbReference type="ARBA" id="ARBA00023157"/>
    </source>
</evidence>
<evidence type="ECO:0000256" key="3">
    <source>
        <dbReference type="ARBA" id="ARBA00022801"/>
    </source>
</evidence>
<proteinExistence type="predicted"/>
<accession>A0A1S1H6G0</accession>
<dbReference type="Pfam" id="PF07519">
    <property type="entry name" value="Tannase"/>
    <property type="match status" value="1"/>
</dbReference>
<name>A0A1S1H6G0_9SPHN</name>
<keyword evidence="2" id="KW-0732">Signal</keyword>
<evidence type="ECO:0000256" key="1">
    <source>
        <dbReference type="ARBA" id="ARBA00022487"/>
    </source>
</evidence>
<organism evidence="5 6">
    <name type="scientific">Edaphosphingomonas haloaromaticamans</name>
    <dbReference type="NCBI Taxonomy" id="653954"/>
    <lineage>
        <taxon>Bacteria</taxon>
        <taxon>Pseudomonadati</taxon>
        <taxon>Pseudomonadota</taxon>
        <taxon>Alphaproteobacteria</taxon>
        <taxon>Sphingomonadales</taxon>
        <taxon>Rhizorhabdaceae</taxon>
        <taxon>Edaphosphingomonas</taxon>
    </lineage>
</organism>
<dbReference type="GO" id="GO:0052689">
    <property type="term" value="F:carboxylic ester hydrolase activity"/>
    <property type="evidence" value="ECO:0007669"/>
    <property type="project" value="UniProtKB-KW"/>
</dbReference>
<evidence type="ECO:0000313" key="5">
    <source>
        <dbReference type="EMBL" id="OHT17749.1"/>
    </source>
</evidence>
<dbReference type="InterPro" id="IPR011118">
    <property type="entry name" value="Tannase/feruloyl_esterase"/>
</dbReference>
<dbReference type="AlphaFoldDB" id="A0A1S1H6G0"/>
<evidence type="ECO:0000256" key="2">
    <source>
        <dbReference type="ARBA" id="ARBA00022729"/>
    </source>
</evidence>
<dbReference type="EMBL" id="MIPT01000003">
    <property type="protein sequence ID" value="OHT17749.1"/>
    <property type="molecule type" value="Genomic_DNA"/>
</dbReference>
<gene>
    <name evidence="5" type="ORF">BHE75_04547</name>
</gene>
<dbReference type="Proteomes" id="UP000179467">
    <property type="component" value="Unassembled WGS sequence"/>
</dbReference>
<keyword evidence="3" id="KW-0378">Hydrolase</keyword>
<keyword evidence="4" id="KW-1015">Disulfide bond</keyword>